<sequence>MLNQTVFKLMLGALLAFAYLFNQGWSSKCAADIPTVKQTQVGFKKPPIFLVEVQNNCPMCPVIDVHVKCGNFSQDHVNPNLFKVLGHNDCVVNGGLPLAPLQKISFNYSHRKFVMSPSIWYFQCE</sequence>
<dbReference type="OrthoDB" id="1850606at2759"/>
<evidence type="ECO:0000256" key="1">
    <source>
        <dbReference type="ARBA" id="ARBA00022729"/>
    </source>
</evidence>
<name>A0A7J6WXS9_THATH</name>
<feature type="chain" id="PRO_5029565848" evidence="2">
    <location>
        <begin position="27"/>
        <end position="125"/>
    </location>
</feature>
<dbReference type="AlphaFoldDB" id="A0A7J6WXS9"/>
<comment type="caution">
    <text evidence="3">The sequence shown here is derived from an EMBL/GenBank/DDBJ whole genome shotgun (WGS) entry which is preliminary data.</text>
</comment>
<evidence type="ECO:0000256" key="2">
    <source>
        <dbReference type="SAM" id="SignalP"/>
    </source>
</evidence>
<evidence type="ECO:0000313" key="3">
    <source>
        <dbReference type="EMBL" id="KAF5201873.1"/>
    </source>
</evidence>
<dbReference type="PANTHER" id="PTHR33184">
    <property type="entry name" value="PROTEIN TAPETUM DETERMINANT 1-LIKE-RELATED"/>
    <property type="match status" value="1"/>
</dbReference>
<dbReference type="EMBL" id="JABWDY010008859">
    <property type="protein sequence ID" value="KAF5201873.1"/>
    <property type="molecule type" value="Genomic_DNA"/>
</dbReference>
<keyword evidence="4" id="KW-1185">Reference proteome</keyword>
<gene>
    <name evidence="3" type="ORF">FRX31_008533</name>
</gene>
<dbReference type="GO" id="GO:0001709">
    <property type="term" value="P:cell fate determination"/>
    <property type="evidence" value="ECO:0007669"/>
    <property type="project" value="TreeGrafter"/>
</dbReference>
<evidence type="ECO:0000313" key="4">
    <source>
        <dbReference type="Proteomes" id="UP000554482"/>
    </source>
</evidence>
<accession>A0A7J6WXS9</accession>
<reference evidence="3 4" key="1">
    <citation type="submission" date="2020-06" db="EMBL/GenBank/DDBJ databases">
        <title>Transcriptomic and genomic resources for Thalictrum thalictroides and T. hernandezii: Facilitating candidate gene discovery in an emerging model plant lineage.</title>
        <authorList>
            <person name="Arias T."/>
            <person name="Riano-Pachon D.M."/>
            <person name="Di Stilio V.S."/>
        </authorList>
    </citation>
    <scope>NUCLEOTIDE SEQUENCE [LARGE SCALE GENOMIC DNA]</scope>
    <source>
        <strain evidence="4">cv. WT478/WT964</strain>
        <tissue evidence="3">Leaves</tissue>
    </source>
</reference>
<keyword evidence="1 2" id="KW-0732">Signal</keyword>
<protein>
    <submittedName>
        <fullName evidence="3">Phd finger protein</fullName>
    </submittedName>
</protein>
<organism evidence="3 4">
    <name type="scientific">Thalictrum thalictroides</name>
    <name type="common">Rue-anemone</name>
    <name type="synonym">Anemone thalictroides</name>
    <dbReference type="NCBI Taxonomy" id="46969"/>
    <lineage>
        <taxon>Eukaryota</taxon>
        <taxon>Viridiplantae</taxon>
        <taxon>Streptophyta</taxon>
        <taxon>Embryophyta</taxon>
        <taxon>Tracheophyta</taxon>
        <taxon>Spermatophyta</taxon>
        <taxon>Magnoliopsida</taxon>
        <taxon>Ranunculales</taxon>
        <taxon>Ranunculaceae</taxon>
        <taxon>Thalictroideae</taxon>
        <taxon>Thalictrum</taxon>
    </lineage>
</organism>
<dbReference type="InterPro" id="IPR040361">
    <property type="entry name" value="TPD1"/>
</dbReference>
<proteinExistence type="predicted"/>
<dbReference type="Proteomes" id="UP000554482">
    <property type="component" value="Unassembled WGS sequence"/>
</dbReference>
<dbReference type="Pfam" id="PF24068">
    <property type="entry name" value="TPD1_C"/>
    <property type="match status" value="1"/>
</dbReference>
<feature type="signal peptide" evidence="2">
    <location>
        <begin position="1"/>
        <end position="26"/>
    </location>
</feature>
<dbReference type="PANTHER" id="PTHR33184:SF36">
    <property type="entry name" value="EXPANSIN-LIKE EG45 DOMAIN-CONTAINING PROTEIN"/>
    <property type="match status" value="1"/>
</dbReference>